<dbReference type="GO" id="GO:0008033">
    <property type="term" value="P:tRNA processing"/>
    <property type="evidence" value="ECO:0007669"/>
    <property type="project" value="UniProtKB-KW"/>
</dbReference>
<dbReference type="InterPro" id="IPR014721">
    <property type="entry name" value="Ribsml_uS5_D2-typ_fold_subgr"/>
</dbReference>
<dbReference type="InterPro" id="IPR000100">
    <property type="entry name" value="RNase_P"/>
</dbReference>
<keyword evidence="2" id="KW-0819">tRNA processing</keyword>
<keyword evidence="5 7" id="KW-0378">Hydrolase</keyword>
<evidence type="ECO:0000256" key="3">
    <source>
        <dbReference type="ARBA" id="ARBA00022722"/>
    </source>
</evidence>
<dbReference type="EMBL" id="OU342829">
    <property type="protein sequence ID" value="CAG7579903.1"/>
    <property type="molecule type" value="Genomic_DNA"/>
</dbReference>
<keyword evidence="4" id="KW-0255">Endonuclease</keyword>
<comment type="function">
    <text evidence="1">RNaseP catalyzes the removal of the 5'-leader sequence from pre-tRNA to produce the mature 5'-terminus. It can also cleave other RNA substrates such as 4.5S RNA. The protein component plays an auxiliary but essential role in vivo by binding to the 5'-leader sequence and broadening the substrate specificity of the ribozyme.</text>
</comment>
<keyword evidence="3" id="KW-0540">Nuclease</keyword>
<organism evidence="7">
    <name type="scientific">uncultured marine phage</name>
    <dbReference type="NCBI Taxonomy" id="707152"/>
    <lineage>
        <taxon>Viruses</taxon>
        <taxon>environmental samples</taxon>
    </lineage>
</organism>
<evidence type="ECO:0000313" key="7">
    <source>
        <dbReference type="EMBL" id="CAG7579903.1"/>
    </source>
</evidence>
<evidence type="ECO:0000256" key="1">
    <source>
        <dbReference type="ARBA" id="ARBA00002663"/>
    </source>
</evidence>
<dbReference type="InterPro" id="IPR020539">
    <property type="entry name" value="RNase_P_CS"/>
</dbReference>
<dbReference type="Pfam" id="PF00825">
    <property type="entry name" value="Ribonuclease_P"/>
    <property type="match status" value="1"/>
</dbReference>
<gene>
    <name evidence="7" type="primary">rnpA</name>
    <name evidence="7" type="ORF">SLAVMIC_00152</name>
</gene>
<dbReference type="InterPro" id="IPR020568">
    <property type="entry name" value="Ribosomal_Su5_D2-typ_SF"/>
</dbReference>
<name>A0A8D9CBR5_9VIRU</name>
<keyword evidence="6" id="KW-0694">RNA-binding</keyword>
<dbReference type="GO" id="GO:0004526">
    <property type="term" value="F:ribonuclease P activity"/>
    <property type="evidence" value="ECO:0007669"/>
    <property type="project" value="UniProtKB-EC"/>
</dbReference>
<dbReference type="SUPFAM" id="SSF54211">
    <property type="entry name" value="Ribosomal protein S5 domain 2-like"/>
    <property type="match status" value="1"/>
</dbReference>
<protein>
    <submittedName>
        <fullName evidence="7">Ribonuclease P protein component</fullName>
        <ecNumber evidence="7">3.1.26.5</ecNumber>
    </submittedName>
</protein>
<accession>A0A8D9CBR5</accession>
<dbReference type="EC" id="3.1.26.5" evidence="7"/>
<evidence type="ECO:0000256" key="4">
    <source>
        <dbReference type="ARBA" id="ARBA00022759"/>
    </source>
</evidence>
<evidence type="ECO:0000256" key="6">
    <source>
        <dbReference type="ARBA" id="ARBA00022884"/>
    </source>
</evidence>
<sequence>MKNTLTHKKEISSLFDRGRTLVGKCVLIKYMDSDDPKYLVTTSIKKYKRAVDRNKIKRLLRESIKGLKLSKNIAIVYISNEIKSFDEISKDLNKLLSKL</sequence>
<evidence type="ECO:0000256" key="5">
    <source>
        <dbReference type="ARBA" id="ARBA00022801"/>
    </source>
</evidence>
<dbReference type="NCBIfam" id="TIGR00188">
    <property type="entry name" value="rnpA"/>
    <property type="match status" value="1"/>
</dbReference>
<dbReference type="PROSITE" id="PS00648">
    <property type="entry name" value="RIBONUCLEASE_P"/>
    <property type="match status" value="1"/>
</dbReference>
<dbReference type="GO" id="GO:0000049">
    <property type="term" value="F:tRNA binding"/>
    <property type="evidence" value="ECO:0007669"/>
    <property type="project" value="InterPro"/>
</dbReference>
<proteinExistence type="predicted"/>
<evidence type="ECO:0000256" key="2">
    <source>
        <dbReference type="ARBA" id="ARBA00022694"/>
    </source>
</evidence>
<dbReference type="Gene3D" id="3.30.230.10">
    <property type="match status" value="1"/>
</dbReference>
<reference evidence="7" key="1">
    <citation type="submission" date="2021-06" db="EMBL/GenBank/DDBJ databases">
        <authorList>
            <person name="Gannon L."/>
            <person name="Redgwell R T."/>
            <person name="Michniewski S."/>
            <person name="Harrison D C."/>
            <person name="Millard A."/>
        </authorList>
    </citation>
    <scope>NUCLEOTIDE SEQUENCE</scope>
</reference>